<evidence type="ECO:0000256" key="2">
    <source>
        <dbReference type="ARBA" id="ARBA00022448"/>
    </source>
</evidence>
<dbReference type="Pfam" id="PF04143">
    <property type="entry name" value="Sulf_transp"/>
    <property type="match status" value="1"/>
</dbReference>
<dbReference type="PANTHER" id="PTHR30574:SF1">
    <property type="entry name" value="SULPHUR TRANSPORT DOMAIN-CONTAINING PROTEIN"/>
    <property type="match status" value="1"/>
</dbReference>
<feature type="transmembrane region" description="Helical" evidence="8">
    <location>
        <begin position="44"/>
        <end position="65"/>
    </location>
</feature>
<dbReference type="PANTHER" id="PTHR30574">
    <property type="entry name" value="INNER MEMBRANE PROTEIN YEDE"/>
    <property type="match status" value="1"/>
</dbReference>
<evidence type="ECO:0000256" key="5">
    <source>
        <dbReference type="ARBA" id="ARBA00022692"/>
    </source>
</evidence>
<dbReference type="AlphaFoldDB" id="A0AAV9PSP8"/>
<keyword evidence="2" id="KW-0813">Transport</keyword>
<evidence type="ECO:0000313" key="9">
    <source>
        <dbReference type="EMBL" id="KAK5527544.1"/>
    </source>
</evidence>
<dbReference type="GO" id="GO:0005886">
    <property type="term" value="C:plasma membrane"/>
    <property type="evidence" value="ECO:0007669"/>
    <property type="project" value="UniProtKB-SubCell"/>
</dbReference>
<feature type="transmembrane region" description="Helical" evidence="8">
    <location>
        <begin position="166"/>
        <end position="185"/>
    </location>
</feature>
<evidence type="ECO:0008006" key="11">
    <source>
        <dbReference type="Google" id="ProtNLM"/>
    </source>
</evidence>
<accession>A0AAV9PSP8</accession>
<dbReference type="InterPro" id="IPR007272">
    <property type="entry name" value="Sulf_transp_TsuA/YedE"/>
</dbReference>
<feature type="transmembrane region" description="Helical" evidence="8">
    <location>
        <begin position="248"/>
        <end position="268"/>
    </location>
</feature>
<protein>
    <recommendedName>
        <fullName evidence="11">Sulphur transport domain-containing protein</fullName>
    </recommendedName>
</protein>
<keyword evidence="6 8" id="KW-1133">Transmembrane helix</keyword>
<name>A0AAV9PSP8_9PEZI</name>
<evidence type="ECO:0000256" key="8">
    <source>
        <dbReference type="SAM" id="Phobius"/>
    </source>
</evidence>
<comment type="caution">
    <text evidence="9">The sequence shown here is derived from an EMBL/GenBank/DDBJ whole genome shotgun (WGS) entry which is preliminary data.</text>
</comment>
<keyword evidence="7 8" id="KW-0472">Membrane</keyword>
<evidence type="ECO:0000256" key="7">
    <source>
        <dbReference type="ARBA" id="ARBA00023136"/>
    </source>
</evidence>
<evidence type="ECO:0000313" key="10">
    <source>
        <dbReference type="Proteomes" id="UP001345827"/>
    </source>
</evidence>
<gene>
    <name evidence="9" type="ORF">LTR25_011087</name>
</gene>
<feature type="transmembrane region" description="Helical" evidence="8">
    <location>
        <begin position="85"/>
        <end position="107"/>
    </location>
</feature>
<keyword evidence="5 8" id="KW-0812">Transmembrane</keyword>
<proteinExistence type="predicted"/>
<dbReference type="Proteomes" id="UP001345827">
    <property type="component" value="Unassembled WGS sequence"/>
</dbReference>
<comment type="subcellular location">
    <subcellularLocation>
        <location evidence="1">Cell inner membrane</location>
        <topology evidence="1">Multi-pass membrane protein</topology>
    </subcellularLocation>
</comment>
<evidence type="ECO:0000256" key="4">
    <source>
        <dbReference type="ARBA" id="ARBA00022519"/>
    </source>
</evidence>
<sequence>MLSDILRSAGSGVVFGAALTASRVYHPSVIIHQLRLADFHMLEVFLTAGATGAFVMLTFEALGIAKRSIRSNSTLNWFSAYDGNIVGGALVGVGMSLTGACPGTVIVQLAQGIPSSRATALGALLGGLFYAKFGRLLEAKHGPESGFSQPGAQTIAGKLNLEPRTVFLAFEILSLVTIVLSTLALPGRSLAIVPPVVGGLLIGVAQAVSILLTTSPLGVSTVYEQVGRYLWRASGFKDVSKPPTPPKAVIFALGVLSGSLAFAGRIQLTIPVDMIGISFIQALIGGLIMAFGARIAGGCTSGHGLSGLSSLSFSSLVTVVAMFGAGITTQMLRT</sequence>
<keyword evidence="4" id="KW-0997">Cell inner membrane</keyword>
<dbReference type="EMBL" id="JAXLQG010000045">
    <property type="protein sequence ID" value="KAK5527544.1"/>
    <property type="molecule type" value="Genomic_DNA"/>
</dbReference>
<keyword evidence="3" id="KW-1003">Cell membrane</keyword>
<keyword evidence="10" id="KW-1185">Reference proteome</keyword>
<feature type="transmembrane region" description="Helical" evidence="8">
    <location>
        <begin position="275"/>
        <end position="296"/>
    </location>
</feature>
<organism evidence="9 10">
    <name type="scientific">Vermiconidia calcicola</name>
    <dbReference type="NCBI Taxonomy" id="1690605"/>
    <lineage>
        <taxon>Eukaryota</taxon>
        <taxon>Fungi</taxon>
        <taxon>Dikarya</taxon>
        <taxon>Ascomycota</taxon>
        <taxon>Pezizomycotina</taxon>
        <taxon>Dothideomycetes</taxon>
        <taxon>Dothideomycetidae</taxon>
        <taxon>Mycosphaerellales</taxon>
        <taxon>Extremaceae</taxon>
        <taxon>Vermiconidia</taxon>
    </lineage>
</organism>
<reference evidence="9 10" key="1">
    <citation type="submission" date="2023-06" db="EMBL/GenBank/DDBJ databases">
        <title>Black Yeasts Isolated from many extreme environments.</title>
        <authorList>
            <person name="Coleine C."/>
            <person name="Stajich J.E."/>
            <person name="Selbmann L."/>
        </authorList>
    </citation>
    <scope>NUCLEOTIDE SEQUENCE [LARGE SCALE GENOMIC DNA]</scope>
    <source>
        <strain evidence="9 10">CCFEE 5887</strain>
    </source>
</reference>
<evidence type="ECO:0000256" key="1">
    <source>
        <dbReference type="ARBA" id="ARBA00004429"/>
    </source>
</evidence>
<feature type="transmembrane region" description="Helical" evidence="8">
    <location>
        <begin position="308"/>
        <end position="328"/>
    </location>
</feature>
<evidence type="ECO:0000256" key="6">
    <source>
        <dbReference type="ARBA" id="ARBA00022989"/>
    </source>
</evidence>
<feature type="transmembrane region" description="Helical" evidence="8">
    <location>
        <begin position="192"/>
        <end position="212"/>
    </location>
</feature>
<evidence type="ECO:0000256" key="3">
    <source>
        <dbReference type="ARBA" id="ARBA00022475"/>
    </source>
</evidence>